<accession>A0ABS9X9C0</accession>
<organism evidence="2 3">
    <name type="scientific">Streptomyces spinosisporus</name>
    <dbReference type="NCBI Taxonomy" id="2927582"/>
    <lineage>
        <taxon>Bacteria</taxon>
        <taxon>Bacillati</taxon>
        <taxon>Actinomycetota</taxon>
        <taxon>Actinomycetes</taxon>
        <taxon>Kitasatosporales</taxon>
        <taxon>Streptomycetaceae</taxon>
        <taxon>Streptomyces</taxon>
    </lineage>
</organism>
<dbReference type="RefSeq" id="WP_242708082.1">
    <property type="nucleotide sequence ID" value="NZ_JALDAX010000001.1"/>
</dbReference>
<dbReference type="EMBL" id="JALDAX010000001">
    <property type="protein sequence ID" value="MCI3238570.1"/>
    <property type="molecule type" value="Genomic_DNA"/>
</dbReference>
<reference evidence="2" key="1">
    <citation type="submission" date="2022-03" db="EMBL/GenBank/DDBJ databases">
        <title>Streptomyces 7R015 and 7R016 isolated from Barleria lupulina in Thailand.</title>
        <authorList>
            <person name="Kanchanasin P."/>
            <person name="Phongsopitanun W."/>
            <person name="Tanasupawat S."/>
        </authorList>
    </citation>
    <scope>NUCLEOTIDE SEQUENCE</scope>
    <source>
        <strain evidence="2">7R016</strain>
    </source>
</reference>
<gene>
    <name evidence="2" type="ORF">MQN93_02405</name>
</gene>
<keyword evidence="1" id="KW-0812">Transmembrane</keyword>
<evidence type="ECO:0008006" key="4">
    <source>
        <dbReference type="Google" id="ProtNLM"/>
    </source>
</evidence>
<dbReference type="Proteomes" id="UP001165270">
    <property type="component" value="Unassembled WGS sequence"/>
</dbReference>
<evidence type="ECO:0000313" key="3">
    <source>
        <dbReference type="Proteomes" id="UP001165270"/>
    </source>
</evidence>
<proteinExistence type="predicted"/>
<comment type="caution">
    <text evidence="2">The sequence shown here is derived from an EMBL/GenBank/DDBJ whole genome shotgun (WGS) entry which is preliminary data.</text>
</comment>
<evidence type="ECO:0000313" key="2">
    <source>
        <dbReference type="EMBL" id="MCI3238570.1"/>
    </source>
</evidence>
<feature type="transmembrane region" description="Helical" evidence="1">
    <location>
        <begin position="40"/>
        <end position="61"/>
    </location>
</feature>
<protein>
    <recommendedName>
        <fullName evidence="4">L,D-transpeptidase</fullName>
    </recommendedName>
</protein>
<name>A0ABS9X9C0_9ACTN</name>
<sequence length="215" mass="22871">MSDELSTALRELAAARATRPVLDGPGIRARAMRRRRRRRAAYALGGGGTAALVLLGLAVHLHPSGTTDQRPGIRPPAVTAPVSAVPSPSAATPVVGALDLSRHALTCGRRVLPVLAQSGRPLAATGPMRVVAKQNPRDLTFVLPSKSPVSVRVPYVVELRDRQDQPHYIGVFTPKLKALSDYAAKSEWIGLGAEDAAWFYARAHIGDTLAVTDAR</sequence>
<keyword evidence="3" id="KW-1185">Reference proteome</keyword>
<evidence type="ECO:0000256" key="1">
    <source>
        <dbReference type="SAM" id="Phobius"/>
    </source>
</evidence>
<keyword evidence="1" id="KW-1133">Transmembrane helix</keyword>
<keyword evidence="1" id="KW-0472">Membrane</keyword>